<comment type="caution">
    <text evidence="8">The sequence shown here is derived from an EMBL/GenBank/DDBJ whole genome shotgun (WGS) entry which is preliminary data.</text>
</comment>
<evidence type="ECO:0000313" key="9">
    <source>
        <dbReference type="Proteomes" id="UP000245699"/>
    </source>
</evidence>
<dbReference type="InterPro" id="IPR056751">
    <property type="entry name" value="PAS_13"/>
</dbReference>
<feature type="domain" description="ERT1/acuK family PAS" evidence="7">
    <location>
        <begin position="432"/>
        <end position="504"/>
    </location>
</feature>
<evidence type="ECO:0000256" key="5">
    <source>
        <dbReference type="ARBA" id="ARBA00023242"/>
    </source>
</evidence>
<keyword evidence="9" id="KW-1185">Reference proteome</keyword>
<evidence type="ECO:0000256" key="4">
    <source>
        <dbReference type="ARBA" id="ARBA00023163"/>
    </source>
</evidence>
<protein>
    <recommendedName>
        <fullName evidence="7">ERT1/acuK family PAS domain-containing protein</fullName>
    </recommendedName>
</protein>
<evidence type="ECO:0000259" key="7">
    <source>
        <dbReference type="Pfam" id="PF24990"/>
    </source>
</evidence>
<keyword evidence="4" id="KW-0804">Transcription</keyword>
<evidence type="ECO:0000256" key="6">
    <source>
        <dbReference type="SAM" id="MobiDB-lite"/>
    </source>
</evidence>
<keyword evidence="2" id="KW-0479">Metal-binding</keyword>
<dbReference type="GO" id="GO:0000977">
    <property type="term" value="F:RNA polymerase II transcription regulatory region sequence-specific DNA binding"/>
    <property type="evidence" value="ECO:0007669"/>
    <property type="project" value="TreeGrafter"/>
</dbReference>
<dbReference type="GO" id="GO:0009267">
    <property type="term" value="P:cellular response to starvation"/>
    <property type="evidence" value="ECO:0007669"/>
    <property type="project" value="TreeGrafter"/>
</dbReference>
<feature type="region of interest" description="Disordered" evidence="6">
    <location>
        <begin position="303"/>
        <end position="334"/>
    </location>
</feature>
<reference evidence="8 9" key="1">
    <citation type="journal article" date="2018" name="MBio">
        <title>Comparative Genomics Reveals the Core Gene Toolbox for the Fungus-Insect Symbiosis.</title>
        <authorList>
            <person name="Wang Y."/>
            <person name="Stata M."/>
            <person name="Wang W."/>
            <person name="Stajich J.E."/>
            <person name="White M.M."/>
            <person name="Moncalvo J.M."/>
        </authorList>
    </citation>
    <scope>NUCLEOTIDE SEQUENCE [LARGE SCALE GENOMIC DNA]</scope>
    <source>
        <strain evidence="8 9">AUS-77-4</strain>
    </source>
</reference>
<dbReference type="Proteomes" id="UP000245699">
    <property type="component" value="Unassembled WGS sequence"/>
</dbReference>
<dbReference type="GO" id="GO:0046872">
    <property type="term" value="F:metal ion binding"/>
    <property type="evidence" value="ECO:0007669"/>
    <property type="project" value="UniProtKB-KW"/>
</dbReference>
<dbReference type="AlphaFoldDB" id="A0A2T9YKV3"/>
<evidence type="ECO:0000313" key="8">
    <source>
        <dbReference type="EMBL" id="PVU92958.1"/>
    </source>
</evidence>
<proteinExistence type="predicted"/>
<dbReference type="GO" id="GO:0005634">
    <property type="term" value="C:nucleus"/>
    <property type="evidence" value="ECO:0007669"/>
    <property type="project" value="UniProtKB-SubCell"/>
</dbReference>
<dbReference type="STRING" id="61424.A0A2T9YKV3"/>
<feature type="compositionally biased region" description="Polar residues" evidence="6">
    <location>
        <begin position="309"/>
        <end position="329"/>
    </location>
</feature>
<organism evidence="8 9">
    <name type="scientific">Furculomyces boomerangus</name>
    <dbReference type="NCBI Taxonomy" id="61424"/>
    <lineage>
        <taxon>Eukaryota</taxon>
        <taxon>Fungi</taxon>
        <taxon>Fungi incertae sedis</taxon>
        <taxon>Zoopagomycota</taxon>
        <taxon>Kickxellomycotina</taxon>
        <taxon>Harpellomycetes</taxon>
        <taxon>Harpellales</taxon>
        <taxon>Harpellaceae</taxon>
        <taxon>Furculomyces</taxon>
    </lineage>
</organism>
<evidence type="ECO:0000256" key="1">
    <source>
        <dbReference type="ARBA" id="ARBA00004123"/>
    </source>
</evidence>
<name>A0A2T9YKV3_9FUNG</name>
<dbReference type="PANTHER" id="PTHR47659:SF1">
    <property type="entry name" value="TRANSCRIPTION ACTIVATOR OF GLUCONEOGENESIS ERT1"/>
    <property type="match status" value="1"/>
</dbReference>
<evidence type="ECO:0000256" key="3">
    <source>
        <dbReference type="ARBA" id="ARBA00023015"/>
    </source>
</evidence>
<dbReference type="InterPro" id="IPR050335">
    <property type="entry name" value="ERT1_acuK_gluconeogen_tf"/>
</dbReference>
<dbReference type="GO" id="GO:0003700">
    <property type="term" value="F:DNA-binding transcription factor activity"/>
    <property type="evidence" value="ECO:0007669"/>
    <property type="project" value="TreeGrafter"/>
</dbReference>
<accession>A0A2T9YKV3</accession>
<dbReference type="Pfam" id="PF24990">
    <property type="entry name" value="PAS_13"/>
    <property type="match status" value="1"/>
</dbReference>
<evidence type="ECO:0000256" key="2">
    <source>
        <dbReference type="ARBA" id="ARBA00022723"/>
    </source>
</evidence>
<sequence>MIKDLDRNSSTKKSDYSDKAKNRPRKKTEKDTVCVKCKITGKICTCRKKKQKVAKYLLEDGLNLDEFKTQSSNPQLAPNNLNNIILPPHNSSEPINEARAQCISSTQYSLLDSPRNSLNNFEQTNSSEYSFSNTPPMNNNNFIPNIEDTSTSNTYTFTEHQPLSFSKFSQPFGINFCLFYLSISFRKPALANICFLENSIPGKSSENEEDVNKANYEFEMFSYLLDSHTASLNMNSDFLVELAKLPDLSESLDSNGRPFIHFKNLSNDINNPSSNGITLLDGNNNISEISDTTDNYNMTHAASKDVSEQHNPSFKLPQTPNRLSNGNKSDSLKHNNDNSWIVGGLTAPNVHIFKQTIRPISNRESQLSYGCLSTIGVMSEELIFRTSKAIAFTRPSILLLKTSFNEEDSIFVERCHQRMILDVERLLEYTGTPTIVWRTSGQISLVGREFTLLTWWKKEELENTEILIFELLDCDSIANYWEKFAVHCFENSDRTIQMTCFVSRPDGSKVHCTCCFTIKRDIFGLPIEVIGSVSTKLNNL</sequence>
<gene>
    <name evidence="8" type="ORF">BB559_003523</name>
</gene>
<comment type="subcellular location">
    <subcellularLocation>
        <location evidence="1">Nucleus</location>
    </subcellularLocation>
</comment>
<keyword evidence="3" id="KW-0805">Transcription regulation</keyword>
<dbReference type="PANTHER" id="PTHR47659">
    <property type="entry name" value="ZN(II)2CYS6 TRANSCRIPTION FACTOR (EUROFUNG)-RELATED"/>
    <property type="match status" value="1"/>
</dbReference>
<keyword evidence="5" id="KW-0539">Nucleus</keyword>
<dbReference type="EMBL" id="MBFT01000340">
    <property type="protein sequence ID" value="PVU92958.1"/>
    <property type="molecule type" value="Genomic_DNA"/>
</dbReference>
<dbReference type="OrthoDB" id="2538135at2759"/>
<feature type="compositionally biased region" description="Basic and acidic residues" evidence="6">
    <location>
        <begin position="1"/>
        <end position="21"/>
    </location>
</feature>
<feature type="region of interest" description="Disordered" evidence="6">
    <location>
        <begin position="1"/>
        <end position="27"/>
    </location>
</feature>